<evidence type="ECO:0000313" key="13">
    <source>
        <dbReference type="Proteomes" id="UP001152300"/>
    </source>
</evidence>
<dbReference type="Pfam" id="PF00067">
    <property type="entry name" value="p450"/>
    <property type="match status" value="1"/>
</dbReference>
<keyword evidence="3 9" id="KW-0349">Heme</keyword>
<evidence type="ECO:0000256" key="4">
    <source>
        <dbReference type="ARBA" id="ARBA00022723"/>
    </source>
</evidence>
<dbReference type="InterPro" id="IPR050121">
    <property type="entry name" value="Cytochrome_P450_monoxygenase"/>
</dbReference>
<keyword evidence="11" id="KW-0472">Membrane</keyword>
<reference evidence="12" key="1">
    <citation type="submission" date="2022-11" db="EMBL/GenBank/DDBJ databases">
        <title>Genome Resource of Sclerotinia nivalis Strain SnTB1, a Plant Pathogen Isolated from American Ginseng.</title>
        <authorList>
            <person name="Fan S."/>
        </authorList>
    </citation>
    <scope>NUCLEOTIDE SEQUENCE</scope>
    <source>
        <strain evidence="12">SnTB1</strain>
    </source>
</reference>
<keyword evidence="6 9" id="KW-0408">Iron</keyword>
<dbReference type="PROSITE" id="PS00086">
    <property type="entry name" value="CYTOCHROME_P450"/>
    <property type="match status" value="1"/>
</dbReference>
<gene>
    <name evidence="12" type="ORF">OCU04_003961</name>
</gene>
<sequence length="262" mass="29357">MKAQNWKLATDRITNRLEMGDLGSEKSDFVSPIIGNMNESEGGKGITIKELNTNGLAIVIAGCQLPSFALATACYFLMRFPATMRILTEEVRSHYSEEKDINVQSTSELSYLEAVINETLRIHHPTPIHLPRNVPPGGAAIAGQWVTGGSVIGVAMQTAQTALNFFELKVFHPERFLPENHPLYDARFAGDQRKAFKPFSAGPRNCMGGKTFLARARMTLAKIVFNFDMEFVDKDDWSWTDQQAYLVFEPKALHVKLKERGY</sequence>
<protein>
    <recommendedName>
        <fullName evidence="14">Cytochrome P450</fullName>
    </recommendedName>
</protein>
<accession>A0A9X0DLV3</accession>
<dbReference type="SUPFAM" id="SSF48264">
    <property type="entry name" value="Cytochrome P450"/>
    <property type="match status" value="1"/>
</dbReference>
<dbReference type="GO" id="GO:0016705">
    <property type="term" value="F:oxidoreductase activity, acting on paired donors, with incorporation or reduction of molecular oxygen"/>
    <property type="evidence" value="ECO:0007669"/>
    <property type="project" value="InterPro"/>
</dbReference>
<evidence type="ECO:0008006" key="14">
    <source>
        <dbReference type="Google" id="ProtNLM"/>
    </source>
</evidence>
<dbReference type="AlphaFoldDB" id="A0A9X0DLV3"/>
<comment type="caution">
    <text evidence="12">The sequence shown here is derived from an EMBL/GenBank/DDBJ whole genome shotgun (WGS) entry which is preliminary data.</text>
</comment>
<dbReference type="InterPro" id="IPR002401">
    <property type="entry name" value="Cyt_P450_E_grp-I"/>
</dbReference>
<dbReference type="PRINTS" id="PR00463">
    <property type="entry name" value="EP450I"/>
</dbReference>
<feature type="binding site" description="axial binding residue" evidence="9">
    <location>
        <position position="206"/>
    </location>
    <ligand>
        <name>heme</name>
        <dbReference type="ChEBI" id="CHEBI:30413"/>
    </ligand>
    <ligandPart>
        <name>Fe</name>
        <dbReference type="ChEBI" id="CHEBI:18248"/>
    </ligandPart>
</feature>
<organism evidence="12 13">
    <name type="scientific">Sclerotinia nivalis</name>
    <dbReference type="NCBI Taxonomy" id="352851"/>
    <lineage>
        <taxon>Eukaryota</taxon>
        <taxon>Fungi</taxon>
        <taxon>Dikarya</taxon>
        <taxon>Ascomycota</taxon>
        <taxon>Pezizomycotina</taxon>
        <taxon>Leotiomycetes</taxon>
        <taxon>Helotiales</taxon>
        <taxon>Sclerotiniaceae</taxon>
        <taxon>Sclerotinia</taxon>
    </lineage>
</organism>
<comment type="cofactor">
    <cofactor evidence="1 9">
        <name>heme</name>
        <dbReference type="ChEBI" id="CHEBI:30413"/>
    </cofactor>
</comment>
<keyword evidence="13" id="KW-1185">Reference proteome</keyword>
<dbReference type="EMBL" id="JAPEIS010000003">
    <property type="protein sequence ID" value="KAJ8068401.1"/>
    <property type="molecule type" value="Genomic_DNA"/>
</dbReference>
<keyword evidence="4 9" id="KW-0479">Metal-binding</keyword>
<keyword evidence="11" id="KW-0812">Transmembrane</keyword>
<dbReference type="Proteomes" id="UP001152300">
    <property type="component" value="Unassembled WGS sequence"/>
</dbReference>
<dbReference type="PANTHER" id="PTHR24305:SF29">
    <property type="entry name" value="BENZOATE-PARA-HYDROXYLASE"/>
    <property type="match status" value="1"/>
</dbReference>
<feature type="transmembrane region" description="Helical" evidence="11">
    <location>
        <begin position="56"/>
        <end position="78"/>
    </location>
</feature>
<dbReference type="PANTHER" id="PTHR24305">
    <property type="entry name" value="CYTOCHROME P450"/>
    <property type="match status" value="1"/>
</dbReference>
<dbReference type="GO" id="GO:0005506">
    <property type="term" value="F:iron ion binding"/>
    <property type="evidence" value="ECO:0007669"/>
    <property type="project" value="InterPro"/>
</dbReference>
<keyword evidence="5 10" id="KW-0560">Oxidoreductase</keyword>
<dbReference type="Gene3D" id="1.10.630.10">
    <property type="entry name" value="Cytochrome P450"/>
    <property type="match status" value="1"/>
</dbReference>
<dbReference type="InterPro" id="IPR017972">
    <property type="entry name" value="Cyt_P450_CS"/>
</dbReference>
<proteinExistence type="inferred from homology"/>
<evidence type="ECO:0000256" key="7">
    <source>
        <dbReference type="ARBA" id="ARBA00023026"/>
    </source>
</evidence>
<evidence type="ECO:0000256" key="10">
    <source>
        <dbReference type="RuleBase" id="RU000461"/>
    </source>
</evidence>
<dbReference type="GO" id="GO:0004497">
    <property type="term" value="F:monooxygenase activity"/>
    <property type="evidence" value="ECO:0007669"/>
    <property type="project" value="UniProtKB-KW"/>
</dbReference>
<dbReference type="GO" id="GO:0020037">
    <property type="term" value="F:heme binding"/>
    <property type="evidence" value="ECO:0007669"/>
    <property type="project" value="InterPro"/>
</dbReference>
<name>A0A9X0DLV3_9HELO</name>
<evidence type="ECO:0000313" key="12">
    <source>
        <dbReference type="EMBL" id="KAJ8068401.1"/>
    </source>
</evidence>
<evidence type="ECO:0000256" key="9">
    <source>
        <dbReference type="PIRSR" id="PIRSR602401-1"/>
    </source>
</evidence>
<dbReference type="InterPro" id="IPR001128">
    <property type="entry name" value="Cyt_P450"/>
</dbReference>
<keyword evidence="11" id="KW-1133">Transmembrane helix</keyword>
<evidence type="ECO:0000256" key="6">
    <source>
        <dbReference type="ARBA" id="ARBA00023004"/>
    </source>
</evidence>
<comment type="similarity">
    <text evidence="2 10">Belongs to the cytochrome P450 family.</text>
</comment>
<evidence type="ECO:0000256" key="5">
    <source>
        <dbReference type="ARBA" id="ARBA00023002"/>
    </source>
</evidence>
<dbReference type="PRINTS" id="PR00385">
    <property type="entry name" value="P450"/>
</dbReference>
<evidence type="ECO:0000256" key="8">
    <source>
        <dbReference type="ARBA" id="ARBA00023033"/>
    </source>
</evidence>
<evidence type="ECO:0000256" key="11">
    <source>
        <dbReference type="SAM" id="Phobius"/>
    </source>
</evidence>
<keyword evidence="8 10" id="KW-0503">Monooxygenase</keyword>
<dbReference type="OrthoDB" id="1470350at2759"/>
<dbReference type="InterPro" id="IPR036396">
    <property type="entry name" value="Cyt_P450_sf"/>
</dbReference>
<keyword evidence="7" id="KW-0843">Virulence</keyword>
<evidence type="ECO:0000256" key="1">
    <source>
        <dbReference type="ARBA" id="ARBA00001971"/>
    </source>
</evidence>
<evidence type="ECO:0000256" key="3">
    <source>
        <dbReference type="ARBA" id="ARBA00022617"/>
    </source>
</evidence>
<evidence type="ECO:0000256" key="2">
    <source>
        <dbReference type="ARBA" id="ARBA00010617"/>
    </source>
</evidence>